<dbReference type="Pfam" id="PF04607">
    <property type="entry name" value="RelA_SpoT"/>
    <property type="match status" value="1"/>
</dbReference>
<evidence type="ECO:0000313" key="2">
    <source>
        <dbReference type="EMBL" id="MCW3807418.1"/>
    </source>
</evidence>
<comment type="caution">
    <text evidence="2">The sequence shown here is derived from an EMBL/GenBank/DDBJ whole genome shotgun (WGS) entry which is preliminary data.</text>
</comment>
<proteinExistence type="predicted"/>
<dbReference type="AlphaFoldDB" id="A0AAE3MGI2"/>
<dbReference type="PANTHER" id="PTHR41773:SF1">
    <property type="entry name" value="RELA_SPOT DOMAIN-CONTAINING PROTEIN"/>
    <property type="match status" value="1"/>
</dbReference>
<dbReference type="Proteomes" id="UP001207408">
    <property type="component" value="Unassembled WGS sequence"/>
</dbReference>
<sequence>MDLIEEKVKEFKKWYHQQLTYHQKGIECFSNIIENIEKVDQVLFRIKSCDECIKKFKIKYLPYLDSDSSFKIQDYITDLIGVRAVCYYSDDLVSVKRKLKKHFRVVETTDKTSLLEKTENQFGYKGLHLQLKLKKKRGADKNIEDYSSLVFELQIRTVIQDAWSILDHKIKYKKSIPHNLKRRINRLSALFEIADEEFLSIKKEILQEEKIIYDRLRKKRSLDTNLALDVFRFLYIAKKHFPDYKFIEYKVDNFVQEILIHKSDFTESGLELAIAKYLHFSNKIEKAGNQTLNPYTKIRYCLYRYDRKLFENILSSYQKEVINDYL</sequence>
<dbReference type="InterPro" id="IPR007685">
    <property type="entry name" value="RelA_SpoT"/>
</dbReference>
<dbReference type="SMART" id="SM00954">
    <property type="entry name" value="RelA_SpoT"/>
    <property type="match status" value="1"/>
</dbReference>
<dbReference type="InterPro" id="IPR043519">
    <property type="entry name" value="NT_sf"/>
</dbReference>
<protein>
    <recommendedName>
        <fullName evidence="1">RelA/SpoT domain-containing protein</fullName>
    </recommendedName>
</protein>
<name>A0AAE3MGI2_9BACT</name>
<dbReference type="Gene3D" id="1.10.287.860">
    <property type="entry name" value="Nucleotidyltransferase"/>
    <property type="match status" value="1"/>
</dbReference>
<accession>A0AAE3MGI2</accession>
<dbReference type="SUPFAM" id="SSF81301">
    <property type="entry name" value="Nucleotidyltransferase"/>
    <property type="match status" value="1"/>
</dbReference>
<evidence type="ECO:0000313" key="3">
    <source>
        <dbReference type="Proteomes" id="UP001207408"/>
    </source>
</evidence>
<feature type="domain" description="RelA/SpoT" evidence="1">
    <location>
        <begin position="44"/>
        <end position="178"/>
    </location>
</feature>
<dbReference type="PANTHER" id="PTHR41773">
    <property type="entry name" value="GTP PYROPHOSPHATASE-RELATED"/>
    <property type="match status" value="1"/>
</dbReference>
<reference evidence="2" key="1">
    <citation type="submission" date="2022-10" db="EMBL/GenBank/DDBJ databases">
        <authorList>
            <person name="Yu W.X."/>
        </authorList>
    </citation>
    <scope>NUCLEOTIDE SEQUENCE</scope>
    <source>
        <strain evidence="2">D04</strain>
    </source>
</reference>
<keyword evidence="3" id="KW-1185">Reference proteome</keyword>
<dbReference type="RefSeq" id="WP_301201821.1">
    <property type="nucleotide sequence ID" value="NZ_JAPDPI010000046.1"/>
</dbReference>
<dbReference type="GO" id="GO:0015969">
    <property type="term" value="P:guanosine tetraphosphate metabolic process"/>
    <property type="evidence" value="ECO:0007669"/>
    <property type="project" value="InterPro"/>
</dbReference>
<dbReference type="Gene3D" id="3.30.460.10">
    <property type="entry name" value="Beta Polymerase, domain 2"/>
    <property type="match status" value="1"/>
</dbReference>
<evidence type="ECO:0000259" key="1">
    <source>
        <dbReference type="SMART" id="SM00954"/>
    </source>
</evidence>
<dbReference type="EMBL" id="JAPDPI010000046">
    <property type="protein sequence ID" value="MCW3807418.1"/>
    <property type="molecule type" value="Genomic_DNA"/>
</dbReference>
<gene>
    <name evidence="2" type="ORF">OM074_17435</name>
</gene>
<organism evidence="2 3">
    <name type="scientific">Plebeiibacterium marinum</name>
    <dbReference type="NCBI Taxonomy" id="2992111"/>
    <lineage>
        <taxon>Bacteria</taxon>
        <taxon>Pseudomonadati</taxon>
        <taxon>Bacteroidota</taxon>
        <taxon>Bacteroidia</taxon>
        <taxon>Marinilabiliales</taxon>
        <taxon>Marinilabiliaceae</taxon>
        <taxon>Plebeiibacterium</taxon>
    </lineage>
</organism>